<evidence type="ECO:0000313" key="1">
    <source>
        <dbReference type="EMBL" id="KOS14906.1"/>
    </source>
</evidence>
<name>A0A0M8MLI2_9BASI</name>
<dbReference type="GeneID" id="28727226"/>
<dbReference type="RefSeq" id="XP_017992538.1">
    <property type="nucleotide sequence ID" value="XM_018135351.1"/>
</dbReference>
<proteinExistence type="predicted"/>
<gene>
    <name evidence="1" type="ORF">Malapachy_0838</name>
</gene>
<dbReference type="OrthoDB" id="2290221at2759"/>
<keyword evidence="2" id="KW-1185">Reference proteome</keyword>
<dbReference type="EMBL" id="LGAV01000003">
    <property type="protein sequence ID" value="KOS14906.1"/>
    <property type="molecule type" value="Genomic_DNA"/>
</dbReference>
<sequence length="218" mass="23549">MPPTAGVYVSLVRHAPIPSLHGGAQWTLDKEVAQDQNTATAVQSTYAALGSLLSRNQISAVYTAPDPESVHTGTLILHDPPTYGRVTPVSSPLLLHTPLSSSSMQDLHEYQDLFQQIWQRLKAAPETQPDDLDVRAMAALAVLILPWLHTPSSQPLHVVLVTAGVLADRLLHCLFHLHGSNPSVLRPMSERPVSMPAAPLQPGAFHQEGTGCMYTSVP</sequence>
<comment type="caution">
    <text evidence="1">The sequence shown here is derived from an EMBL/GenBank/DDBJ whole genome shotgun (WGS) entry which is preliminary data.</text>
</comment>
<reference evidence="1 2" key="1">
    <citation type="submission" date="2015-07" db="EMBL/GenBank/DDBJ databases">
        <title>Draft Genome Sequence of Malassezia furfur CBS1878 and Malassezia pachydermatis CBS1879.</title>
        <authorList>
            <person name="Triana S."/>
            <person name="Ohm R."/>
            <person name="Gonzalez A."/>
            <person name="DeCock H."/>
            <person name="Restrepo S."/>
            <person name="Celis A."/>
        </authorList>
    </citation>
    <scope>NUCLEOTIDE SEQUENCE [LARGE SCALE GENOMIC DNA]</scope>
    <source>
        <strain evidence="1 2">CBS 1879</strain>
    </source>
</reference>
<dbReference type="VEuPathDB" id="FungiDB:Malapachy_0838"/>
<organism evidence="1 2">
    <name type="scientific">Malassezia pachydermatis</name>
    <dbReference type="NCBI Taxonomy" id="77020"/>
    <lineage>
        <taxon>Eukaryota</taxon>
        <taxon>Fungi</taxon>
        <taxon>Dikarya</taxon>
        <taxon>Basidiomycota</taxon>
        <taxon>Ustilaginomycotina</taxon>
        <taxon>Malasseziomycetes</taxon>
        <taxon>Malasseziales</taxon>
        <taxon>Malasseziaceae</taxon>
        <taxon>Malassezia</taxon>
    </lineage>
</organism>
<accession>A0A0M8MLI2</accession>
<dbReference type="Proteomes" id="UP000037751">
    <property type="component" value="Unassembled WGS sequence"/>
</dbReference>
<evidence type="ECO:0000313" key="2">
    <source>
        <dbReference type="Proteomes" id="UP000037751"/>
    </source>
</evidence>
<protein>
    <submittedName>
        <fullName evidence="1">Uncharacterized protein</fullName>
    </submittedName>
</protein>
<dbReference type="AlphaFoldDB" id="A0A0M8MLI2"/>